<sequence length="446" mass="51456">MNRSVVGWIRERQKCTEAEKRIRNLLFANLRPDKDAPDPHTLTTEDLLIRLIKQKENEECVQADLRVRNILLTNELIPINPEDERFQLDTETLLINLLNGLKQQKSGKDRDLQIKNLILSTPNFRYNDASADIDSLLRAFIKKFSEYEFKHRKCDDMELRLKGLIMSSNVIGKNEKGLSAEQLLVKLLQRFNSQDMDKLDRIKTLILSHTNYRQKKRPDKGLVDIDRDQDVEDVILDLLKRLNQCTENEAKYRSVLLSNSELDSTLDTDSLLQEFIKSCNKQDLVVNQKRVRDILLSSGQVESGMEKQSTEDLLIAYMSSVQQKTCSNTRVRDILLTSNVLNDSADNRALGTEELLMKYMKETNEQKCQQDLLRIRNLLVTTDEIDYAPTDTTEQIVIKHLAKMTTDRGNALRDKNSAWERQIRSIILSKLGTAASTETNKKISRS</sequence>
<accession>K4ER59</accession>
<organism evidence="1 2">
    <name type="scientific">Epinotia aporema granulovirus</name>
    <dbReference type="NCBI Taxonomy" id="166056"/>
    <lineage>
        <taxon>Viruses</taxon>
        <taxon>Viruses incertae sedis</taxon>
        <taxon>Naldaviricetes</taxon>
        <taxon>Lefavirales</taxon>
        <taxon>Baculoviridae</taxon>
        <taxon>Betabaculovirus</taxon>
        <taxon>Betabaculovirus epaporemae</taxon>
    </lineage>
</organism>
<name>K4ER59_9BBAC</name>
<dbReference type="GeneID" id="13842668"/>
<dbReference type="EMBL" id="JN408834">
    <property type="protein sequence ID" value="AER41474.1"/>
    <property type="molecule type" value="Genomic_DNA"/>
</dbReference>
<reference evidence="1 2" key="1">
    <citation type="journal article" date="2012" name="BMC Genomics">
        <title>Genome of Epinotia aporema granulovirus (EpapGV), a polyorganotropic fast killing betabaculovirus with a novel thymidylate kinase gene.</title>
        <authorList>
            <person name="Ferrelli M.L."/>
            <person name="Salvador R."/>
            <person name="Biedma M.E."/>
            <person name="Berretta M.F."/>
            <person name="Haase S."/>
            <person name="Sciocco-Cap A."/>
            <person name="Ghiringhelli P.D."/>
            <person name="Romanowski V."/>
        </authorList>
    </citation>
    <scope>NUCLEOTIDE SEQUENCE [LARGE SCALE GENOMIC DNA]</scope>
</reference>
<evidence type="ECO:0000313" key="1">
    <source>
        <dbReference type="EMBL" id="AER41474.1"/>
    </source>
</evidence>
<protein>
    <submittedName>
        <fullName evidence="1">Uncharacterized protein</fullName>
    </submittedName>
</protein>
<dbReference type="Proteomes" id="UP000201571">
    <property type="component" value="Segment"/>
</dbReference>
<dbReference type="RefSeq" id="YP_006908556.1">
    <property type="nucleotide sequence ID" value="NC_018875.1"/>
</dbReference>
<evidence type="ECO:0000313" key="2">
    <source>
        <dbReference type="Proteomes" id="UP000201571"/>
    </source>
</evidence>
<proteinExistence type="predicted"/>
<dbReference type="KEGG" id="vg:13842668"/>
<dbReference type="OrthoDB" id="25953at10239"/>
<keyword evidence="2" id="KW-1185">Reference proteome</keyword>